<name>A0ABV2JB29_9FIRM</name>
<organism evidence="2 3">
    <name type="scientific">Peptoniphilus olsenii</name>
    <dbReference type="NCBI Taxonomy" id="411570"/>
    <lineage>
        <taxon>Bacteria</taxon>
        <taxon>Bacillati</taxon>
        <taxon>Bacillota</taxon>
        <taxon>Tissierellia</taxon>
        <taxon>Tissierellales</taxon>
        <taxon>Peptoniphilaceae</taxon>
        <taxon>Peptoniphilus</taxon>
    </lineage>
</organism>
<sequence>MEYVLYTFESSSEAMRSEMALESFKIKARLVPLLPEIDAGCGLALRFEKKYYKEVEEIFKKENLNFSQRYILVYEEGHRKAKVCVYDLS</sequence>
<keyword evidence="3" id="KW-1185">Reference proteome</keyword>
<protein>
    <submittedName>
        <fullName evidence="2">DNA-binding ribbon-helix-helix protein</fullName>
    </submittedName>
</protein>
<comment type="caution">
    <text evidence="2">The sequence shown here is derived from an EMBL/GenBank/DDBJ whole genome shotgun (WGS) entry which is preliminary data.</text>
</comment>
<gene>
    <name evidence="2" type="ORF">ABID14_001660</name>
</gene>
<dbReference type="InterPro" id="IPR021778">
    <property type="entry name" value="Se/S_carrier-like"/>
</dbReference>
<feature type="domain" description="Putative Se/S carrier protein-like" evidence="1">
    <location>
        <begin position="4"/>
        <end position="70"/>
    </location>
</feature>
<dbReference type="RefSeq" id="WP_354368982.1">
    <property type="nucleotide sequence ID" value="NZ_JBEPMA010000013.1"/>
</dbReference>
<dbReference type="GO" id="GO:0003677">
    <property type="term" value="F:DNA binding"/>
    <property type="evidence" value="ECO:0007669"/>
    <property type="project" value="UniProtKB-KW"/>
</dbReference>
<keyword evidence="2" id="KW-0238">DNA-binding</keyword>
<reference evidence="2 3" key="1">
    <citation type="submission" date="2024-06" db="EMBL/GenBank/DDBJ databases">
        <title>Genomic Encyclopedia of Type Strains, Phase IV (KMG-IV): sequencing the most valuable type-strain genomes for metagenomic binning, comparative biology and taxonomic classification.</title>
        <authorList>
            <person name="Goeker M."/>
        </authorList>
    </citation>
    <scope>NUCLEOTIDE SEQUENCE [LARGE SCALE GENOMIC DNA]</scope>
    <source>
        <strain evidence="2 3">DSM 21460</strain>
    </source>
</reference>
<dbReference type="Pfam" id="PF11823">
    <property type="entry name" value="Se_S_carrier"/>
    <property type="match status" value="1"/>
</dbReference>
<evidence type="ECO:0000259" key="1">
    <source>
        <dbReference type="Pfam" id="PF11823"/>
    </source>
</evidence>
<evidence type="ECO:0000313" key="3">
    <source>
        <dbReference type="Proteomes" id="UP001549162"/>
    </source>
</evidence>
<proteinExistence type="predicted"/>
<dbReference type="Proteomes" id="UP001549162">
    <property type="component" value="Unassembled WGS sequence"/>
</dbReference>
<evidence type="ECO:0000313" key="2">
    <source>
        <dbReference type="EMBL" id="MET3618025.1"/>
    </source>
</evidence>
<dbReference type="EMBL" id="JBEPMA010000013">
    <property type="protein sequence ID" value="MET3618025.1"/>
    <property type="molecule type" value="Genomic_DNA"/>
</dbReference>
<accession>A0ABV2JB29</accession>